<dbReference type="GO" id="GO:0016747">
    <property type="term" value="F:acyltransferase activity, transferring groups other than amino-acyl groups"/>
    <property type="evidence" value="ECO:0007669"/>
    <property type="project" value="UniProtKB-ARBA"/>
</dbReference>
<dbReference type="PANTHER" id="PTHR31625">
    <property type="match status" value="1"/>
</dbReference>
<keyword evidence="2" id="KW-0012">Acyltransferase</keyword>
<dbReference type="Proteomes" id="UP000326939">
    <property type="component" value="Chromosome 9"/>
</dbReference>
<proteinExistence type="predicted"/>
<dbReference type="EMBL" id="VDCV01000009">
    <property type="protein sequence ID" value="KAB5540723.1"/>
    <property type="molecule type" value="Genomic_DNA"/>
</dbReference>
<evidence type="ECO:0000256" key="3">
    <source>
        <dbReference type="SAM" id="MobiDB-lite"/>
    </source>
</evidence>
<gene>
    <name evidence="5" type="ORF">DKX38_013697</name>
</gene>
<evidence type="ECO:0000256" key="2">
    <source>
        <dbReference type="ARBA" id="ARBA00023315"/>
    </source>
</evidence>
<feature type="transmembrane region" description="Helical" evidence="4">
    <location>
        <begin position="63"/>
        <end position="85"/>
    </location>
</feature>
<dbReference type="Gene3D" id="3.30.559.10">
    <property type="entry name" value="Chloramphenicol acetyltransferase-like domain"/>
    <property type="match status" value="2"/>
</dbReference>
<keyword evidence="4" id="KW-1133">Transmembrane helix</keyword>
<accession>A0A5N5LDD0</accession>
<name>A0A5N5LDD0_9ROSI</name>
<keyword evidence="6" id="KW-1185">Reference proteome</keyword>
<keyword evidence="4" id="KW-0812">Transmembrane</keyword>
<reference evidence="6" key="1">
    <citation type="journal article" date="2019" name="Gigascience">
        <title>De novo genome assembly of the endangered Acer yangbiense, a plant species with extremely small populations endemic to Yunnan Province, China.</title>
        <authorList>
            <person name="Yang J."/>
            <person name="Wariss H.M."/>
            <person name="Tao L."/>
            <person name="Zhang R."/>
            <person name="Yun Q."/>
            <person name="Hollingsworth P."/>
            <person name="Dao Z."/>
            <person name="Luo G."/>
            <person name="Guo H."/>
            <person name="Ma Y."/>
            <person name="Sun W."/>
        </authorList>
    </citation>
    <scope>NUCLEOTIDE SEQUENCE [LARGE SCALE GENOMIC DNA]</scope>
    <source>
        <strain evidence="6">cv. br00</strain>
    </source>
</reference>
<feature type="region of interest" description="Disordered" evidence="3">
    <location>
        <begin position="1"/>
        <end position="34"/>
    </location>
</feature>
<evidence type="ECO:0000313" key="5">
    <source>
        <dbReference type="EMBL" id="KAB5540723.1"/>
    </source>
</evidence>
<dbReference type="InterPro" id="IPR051504">
    <property type="entry name" value="Plant_metabolite_acyltrans"/>
</dbReference>
<keyword evidence="1" id="KW-0808">Transferase</keyword>
<sequence>MASSDPSRPATGYPFVPNGIQHPPPPTGTAYPYQAPPPQPPNPYYYNTNHPYPNQRATLLRRFIAAVIIFTVIFFTVLFICWLVIRPHLPEIRVTSLSVSSFNVSSSSSSVTGNWNARFQTRIPPFKQGKKNVTDINAEYGAMGSYIVGRAVDEINGDKRRGLVSFNLKIIADAVFKVGGFRARRRLLRVFCDDLAVGFSGNGGSGNLTGGARRWDIEVVRIAMASTHQAQVKILEVCQVTPSLNSIDSATELSFPLTFFDILFLKVTPAERLFFYKLTEATPSYFNSVILPKLKLSFSHTLLRFLPIAGNLIWPAQSTKPIILYALSDGVPLTIAQSDADFDHLSGTDVCEITESYPYVPQLSIITDSKASVLALQITLFPNQRISIGATVHHGVFDAKNVAMFIRAWAHVHKQFSENENADQITLLPELTPFLARTIIEDPDGIDMLYLNSWLGLNLPGLDTNHNTSLKLFKQAITDPHSKVRALVRLTLEDIKNLRERVLYQIEELHLDKETRPMHLSSFVLAYAYVFVCIFKAKGLGRDDKVVLGLTADCRARLGIPENYFGCCVMPFFVHMDPETVVQENGFLNVIERLSGIIARVNKGVLDGAKEKFAEFMAIRPGTLMVTVSGSPQFQIYKADFGWGMPRKVETPSIDKTGSISMQENADGRGGIEIGLVLLKHEMEIFKSLVVEGL</sequence>
<organism evidence="5 6">
    <name type="scientific">Salix brachista</name>
    <dbReference type="NCBI Taxonomy" id="2182728"/>
    <lineage>
        <taxon>Eukaryota</taxon>
        <taxon>Viridiplantae</taxon>
        <taxon>Streptophyta</taxon>
        <taxon>Embryophyta</taxon>
        <taxon>Tracheophyta</taxon>
        <taxon>Spermatophyta</taxon>
        <taxon>Magnoliopsida</taxon>
        <taxon>eudicotyledons</taxon>
        <taxon>Gunneridae</taxon>
        <taxon>Pentapetalae</taxon>
        <taxon>rosids</taxon>
        <taxon>fabids</taxon>
        <taxon>Malpighiales</taxon>
        <taxon>Salicaceae</taxon>
        <taxon>Saliceae</taxon>
        <taxon>Salix</taxon>
    </lineage>
</organism>
<dbReference type="AlphaFoldDB" id="A0A5N5LDD0"/>
<evidence type="ECO:0000313" key="6">
    <source>
        <dbReference type="Proteomes" id="UP000326939"/>
    </source>
</evidence>
<keyword evidence="4" id="KW-0472">Membrane</keyword>
<comment type="caution">
    <text evidence="5">The sequence shown here is derived from an EMBL/GenBank/DDBJ whole genome shotgun (WGS) entry which is preliminary data.</text>
</comment>
<dbReference type="Pfam" id="PF02458">
    <property type="entry name" value="Transferase"/>
    <property type="match status" value="1"/>
</dbReference>
<protein>
    <submittedName>
        <fullName evidence="5">Uncharacterized protein</fullName>
    </submittedName>
</protein>
<evidence type="ECO:0000256" key="4">
    <source>
        <dbReference type="SAM" id="Phobius"/>
    </source>
</evidence>
<dbReference type="InterPro" id="IPR023213">
    <property type="entry name" value="CAT-like_dom_sf"/>
</dbReference>
<evidence type="ECO:0000256" key="1">
    <source>
        <dbReference type="ARBA" id="ARBA00022679"/>
    </source>
</evidence>